<proteinExistence type="predicted"/>
<name>A0A916T6A7_9ACTN</name>
<reference evidence="4" key="1">
    <citation type="journal article" date="2014" name="Int. J. Syst. Evol. Microbiol.">
        <title>Complete genome sequence of Corynebacterium casei LMG S-19264T (=DSM 44701T), isolated from a smear-ripened cheese.</title>
        <authorList>
            <consortium name="US DOE Joint Genome Institute (JGI-PGF)"/>
            <person name="Walter F."/>
            <person name="Albersmeier A."/>
            <person name="Kalinowski J."/>
            <person name="Ruckert C."/>
        </authorList>
    </citation>
    <scope>NUCLEOTIDE SEQUENCE</scope>
    <source>
        <strain evidence="4">CGMCC 1.12827</strain>
    </source>
</reference>
<dbReference type="Pfam" id="PF03602">
    <property type="entry name" value="Cons_hypoth95"/>
    <property type="match status" value="2"/>
</dbReference>
<feature type="compositionally biased region" description="Gly residues" evidence="3">
    <location>
        <begin position="135"/>
        <end position="148"/>
    </location>
</feature>
<feature type="region of interest" description="Disordered" evidence="3">
    <location>
        <begin position="121"/>
        <end position="148"/>
    </location>
</feature>
<dbReference type="PIRSF" id="PIRSF004553">
    <property type="entry name" value="CHP00095"/>
    <property type="match status" value="1"/>
</dbReference>
<dbReference type="EMBL" id="BMGC01000010">
    <property type="protein sequence ID" value="GGB30466.1"/>
    <property type="molecule type" value="Genomic_DNA"/>
</dbReference>
<dbReference type="GO" id="GO:0031167">
    <property type="term" value="P:rRNA methylation"/>
    <property type="evidence" value="ECO:0007669"/>
    <property type="project" value="InterPro"/>
</dbReference>
<evidence type="ECO:0000313" key="4">
    <source>
        <dbReference type="EMBL" id="GGB30466.1"/>
    </source>
</evidence>
<evidence type="ECO:0000256" key="3">
    <source>
        <dbReference type="SAM" id="MobiDB-lite"/>
    </source>
</evidence>
<evidence type="ECO:0000256" key="1">
    <source>
        <dbReference type="ARBA" id="ARBA00022603"/>
    </source>
</evidence>
<dbReference type="GO" id="GO:0008168">
    <property type="term" value="F:methyltransferase activity"/>
    <property type="evidence" value="ECO:0007669"/>
    <property type="project" value="UniProtKB-KW"/>
</dbReference>
<dbReference type="InterPro" id="IPR029063">
    <property type="entry name" value="SAM-dependent_MTases_sf"/>
</dbReference>
<keyword evidence="2" id="KW-0808">Transferase</keyword>
<gene>
    <name evidence="4" type="ORF">GCM10011489_18280</name>
</gene>
<dbReference type="SUPFAM" id="SSF53335">
    <property type="entry name" value="S-adenosyl-L-methionine-dependent methyltransferases"/>
    <property type="match status" value="1"/>
</dbReference>
<keyword evidence="1 4" id="KW-0489">Methyltransferase</keyword>
<reference evidence="4" key="2">
    <citation type="submission" date="2020-09" db="EMBL/GenBank/DDBJ databases">
        <authorList>
            <person name="Sun Q."/>
            <person name="Zhou Y."/>
        </authorList>
    </citation>
    <scope>NUCLEOTIDE SEQUENCE</scope>
    <source>
        <strain evidence="4">CGMCC 1.12827</strain>
    </source>
</reference>
<dbReference type="PANTHER" id="PTHR43542:SF1">
    <property type="entry name" value="METHYLTRANSFERASE"/>
    <property type="match status" value="1"/>
</dbReference>
<dbReference type="AlphaFoldDB" id="A0A916T6A7"/>
<dbReference type="Proteomes" id="UP000621454">
    <property type="component" value="Unassembled WGS sequence"/>
</dbReference>
<evidence type="ECO:0000256" key="2">
    <source>
        <dbReference type="ARBA" id="ARBA00022679"/>
    </source>
</evidence>
<dbReference type="Gene3D" id="3.40.50.150">
    <property type="entry name" value="Vaccinia Virus protein VP39"/>
    <property type="match status" value="1"/>
</dbReference>
<comment type="caution">
    <text evidence="4">The sequence shown here is derived from an EMBL/GenBank/DDBJ whole genome shotgun (WGS) entry which is preliminary data.</text>
</comment>
<dbReference type="GO" id="GO:0003676">
    <property type="term" value="F:nucleic acid binding"/>
    <property type="evidence" value="ECO:0007669"/>
    <property type="project" value="InterPro"/>
</dbReference>
<evidence type="ECO:0000313" key="5">
    <source>
        <dbReference type="Proteomes" id="UP000621454"/>
    </source>
</evidence>
<keyword evidence="5" id="KW-1185">Reference proteome</keyword>
<organism evidence="4 5">
    <name type="scientific">Gordonia jinhuaensis</name>
    <dbReference type="NCBI Taxonomy" id="1517702"/>
    <lineage>
        <taxon>Bacteria</taxon>
        <taxon>Bacillati</taxon>
        <taxon>Actinomycetota</taxon>
        <taxon>Actinomycetes</taxon>
        <taxon>Mycobacteriales</taxon>
        <taxon>Gordoniaceae</taxon>
        <taxon>Gordonia</taxon>
    </lineage>
</organism>
<dbReference type="PANTHER" id="PTHR43542">
    <property type="entry name" value="METHYLTRANSFERASE"/>
    <property type="match status" value="1"/>
</dbReference>
<dbReference type="InterPro" id="IPR004398">
    <property type="entry name" value="RNA_MeTrfase_RsmD"/>
</dbReference>
<dbReference type="InterPro" id="IPR002052">
    <property type="entry name" value="DNA_methylase_N6_adenine_CS"/>
</dbReference>
<dbReference type="PROSITE" id="PS00092">
    <property type="entry name" value="N6_MTASE"/>
    <property type="match status" value="1"/>
</dbReference>
<protein>
    <submittedName>
        <fullName evidence="4">Methyltransferase</fullName>
    </submittedName>
</protein>
<accession>A0A916T6A7</accession>
<dbReference type="CDD" id="cd02440">
    <property type="entry name" value="AdoMet_MTases"/>
    <property type="match status" value="1"/>
</dbReference>
<dbReference type="RefSeq" id="WP_188586292.1">
    <property type="nucleotide sequence ID" value="NZ_BMGC01000010.1"/>
</dbReference>
<sequence length="240" mass="25229">MTRIIAGSAKGRTLSVPPRGTRPTSDRVREAVFSMVDARRDLEGLFVLDLYAGSGALGLEALSRGATHATLVDSDRAAVATIARNASALALPGARTQRSGVRDFLAQRSGVRDFLAQRSGVQRSGVRDYPSLGPDGSGPGGLRSGGEPGSAPRFDVVFVDPPYALDTDEVEADLVALVTGGWLADDAFVILERASRSDAPRWPNGFDVAVDKVYGDTRVILAHWSGSAAPAEEVADPQSL</sequence>